<protein>
    <submittedName>
        <fullName evidence="3">Pilus assembly PilX N-terminal domain-containing protein</fullName>
    </submittedName>
</protein>
<dbReference type="Proteomes" id="UP000664654">
    <property type="component" value="Unassembled WGS sequence"/>
</dbReference>
<keyword evidence="1" id="KW-0812">Transmembrane</keyword>
<feature type="transmembrane region" description="Helical" evidence="1">
    <location>
        <begin position="12"/>
        <end position="32"/>
    </location>
</feature>
<evidence type="ECO:0000313" key="3">
    <source>
        <dbReference type="EMBL" id="MBN7827102.1"/>
    </source>
</evidence>
<evidence type="ECO:0000259" key="2">
    <source>
        <dbReference type="Pfam" id="PF14341"/>
    </source>
</evidence>
<keyword evidence="1" id="KW-0472">Membrane</keyword>
<organism evidence="3 4">
    <name type="scientific">Bowmanella dokdonensis</name>
    <dbReference type="NCBI Taxonomy" id="751969"/>
    <lineage>
        <taxon>Bacteria</taxon>
        <taxon>Pseudomonadati</taxon>
        <taxon>Pseudomonadota</taxon>
        <taxon>Gammaproteobacteria</taxon>
        <taxon>Alteromonadales</taxon>
        <taxon>Alteromonadaceae</taxon>
        <taxon>Bowmanella</taxon>
    </lineage>
</organism>
<keyword evidence="4" id="KW-1185">Reference proteome</keyword>
<reference evidence="3" key="1">
    <citation type="submission" date="2021-03" db="EMBL/GenBank/DDBJ databases">
        <title>novel species isolated from a fishpond in China.</title>
        <authorList>
            <person name="Lu H."/>
            <person name="Cai Z."/>
        </authorList>
    </citation>
    <scope>NUCLEOTIDE SEQUENCE</scope>
    <source>
        <strain evidence="3">JCM 30855</strain>
    </source>
</reference>
<proteinExistence type="predicted"/>
<evidence type="ECO:0000313" key="4">
    <source>
        <dbReference type="Proteomes" id="UP000664654"/>
    </source>
</evidence>
<dbReference type="InterPro" id="IPR025746">
    <property type="entry name" value="PilX_N_dom"/>
</dbReference>
<accession>A0A939ISU7</accession>
<dbReference type="Pfam" id="PF14341">
    <property type="entry name" value="PilX_N"/>
    <property type="match status" value="1"/>
</dbReference>
<dbReference type="RefSeq" id="WP_206575210.1">
    <property type="nucleotide sequence ID" value="NZ_JAFKCV010000013.1"/>
</dbReference>
<dbReference type="AlphaFoldDB" id="A0A939ISU7"/>
<gene>
    <name evidence="3" type="ORF">J0A66_17860</name>
</gene>
<evidence type="ECO:0000256" key="1">
    <source>
        <dbReference type="SAM" id="Phobius"/>
    </source>
</evidence>
<feature type="domain" description="Type 4 fimbrial biogenesis protein PilX N-terminal" evidence="2">
    <location>
        <begin position="11"/>
        <end position="61"/>
    </location>
</feature>
<comment type="caution">
    <text evidence="3">The sequence shown here is derived from an EMBL/GenBank/DDBJ whole genome shotgun (WGS) entry which is preliminary data.</text>
</comment>
<name>A0A939ISU7_9ALTE</name>
<keyword evidence="1" id="KW-1133">Transmembrane helix</keyword>
<sequence length="373" mass="39277">MTSCTQPSRQQGAVILISVVLLLIIVLAVTLYTGRVKVLEQKVLLNEQNYRIGFSAAEAGLMRVLGLLSEEPAWNGAAVVDDLDTNATYTVSGVRQEVPRQSSTVTVVSLTSQGQSPDGLGTVTIQEQALLYSVLANPPDAPLIVAGGLNVGGNFEVTANPNGGGTGVPLSIWTDMAVDMNNGSGTTCGLHESQTGTCSSDAYSEKGFKGLDIVDDDPGFPPDLMEYLFNVPEAEWPQLRADADLRLNSCAGLGPASVGLIWVDGNCSVNANTIIGSLANPVILIVTDGDITMNGGAELNGILFSFRKPTTVNPFEINMIGGARVNGVVASNHPVGHANGTYNAVYDADVLSSIEEHDAFRRVGRIPGSWRDF</sequence>
<dbReference type="EMBL" id="JAFKCV010000013">
    <property type="protein sequence ID" value="MBN7827102.1"/>
    <property type="molecule type" value="Genomic_DNA"/>
</dbReference>